<evidence type="ECO:0000256" key="1">
    <source>
        <dbReference type="ARBA" id="ARBA00004651"/>
    </source>
</evidence>
<sequence length="316" mass="34514">MTSALLVRGEELVFFISRALRSAFTLWAILTIVFFATRMTGDPTSFLIPPDFPEEQRMELRTKLGLDDDLATQYIRYGAALLRGDFGQSFFSNRPVVDLFLERVPNTLLLTIPAFVLSVIIGMGAGLWAALHHNTVFDRSLTTATIVGQAIPNFVVGIAAILIFSFSFKLLPSGGMGTWKHLILPAITLALHTSANIARLVRSSMLEVLSQDYMRYARSKGLSPFSVVVKHGLRNAILPVLTILGLQLGGLIAGAVVTESVFAWPGAGRLVIDAVMQRDFAMLQFGILVFSAAVIFTNLLVDVGYGLLDPRVRGRS</sequence>
<dbReference type="CDD" id="cd06261">
    <property type="entry name" value="TM_PBP2"/>
    <property type="match status" value="1"/>
</dbReference>
<keyword evidence="3" id="KW-1003">Cell membrane</keyword>
<dbReference type="InterPro" id="IPR000515">
    <property type="entry name" value="MetI-like"/>
</dbReference>
<feature type="domain" description="ABC transmembrane type-1" evidence="8">
    <location>
        <begin position="104"/>
        <end position="301"/>
    </location>
</feature>
<comment type="subcellular location">
    <subcellularLocation>
        <location evidence="1 7">Cell membrane</location>
        <topology evidence="1 7">Multi-pass membrane protein</topology>
    </subcellularLocation>
</comment>
<evidence type="ECO:0000256" key="3">
    <source>
        <dbReference type="ARBA" id="ARBA00022475"/>
    </source>
</evidence>
<dbReference type="SUPFAM" id="SSF161098">
    <property type="entry name" value="MetI-like"/>
    <property type="match status" value="1"/>
</dbReference>
<feature type="transmembrane region" description="Helical" evidence="7">
    <location>
        <begin position="285"/>
        <end position="308"/>
    </location>
</feature>
<gene>
    <name evidence="9" type="ORF">RB548_22795</name>
</gene>
<evidence type="ECO:0000313" key="9">
    <source>
        <dbReference type="EMBL" id="WVT06251.1"/>
    </source>
</evidence>
<evidence type="ECO:0000313" key="10">
    <source>
        <dbReference type="Proteomes" id="UP001432360"/>
    </source>
</evidence>
<geneLocation type="plasmid" evidence="9 10">
    <name>pSchITTGS70b</name>
</geneLocation>
<keyword evidence="9" id="KW-0614">Plasmid</keyword>
<dbReference type="PROSITE" id="PS50928">
    <property type="entry name" value="ABC_TM1"/>
    <property type="match status" value="1"/>
</dbReference>
<keyword evidence="5 7" id="KW-1133">Transmembrane helix</keyword>
<evidence type="ECO:0000256" key="4">
    <source>
        <dbReference type="ARBA" id="ARBA00022692"/>
    </source>
</evidence>
<name>A0ABZ2BIP1_9HYPH</name>
<dbReference type="Pfam" id="PF00528">
    <property type="entry name" value="BPD_transp_1"/>
    <property type="match status" value="1"/>
</dbReference>
<keyword evidence="4 7" id="KW-0812">Transmembrane</keyword>
<evidence type="ECO:0000256" key="6">
    <source>
        <dbReference type="ARBA" id="ARBA00023136"/>
    </source>
</evidence>
<evidence type="ECO:0000256" key="5">
    <source>
        <dbReference type="ARBA" id="ARBA00022989"/>
    </source>
</evidence>
<keyword evidence="2 7" id="KW-0813">Transport</keyword>
<protein>
    <submittedName>
        <fullName evidence="9">ABC transporter permease</fullName>
    </submittedName>
</protein>
<dbReference type="RefSeq" id="WP_331375315.1">
    <property type="nucleotide sequence ID" value="NZ_CP133150.1"/>
</dbReference>
<dbReference type="EMBL" id="CP133150">
    <property type="protein sequence ID" value="WVT06251.1"/>
    <property type="molecule type" value="Genomic_DNA"/>
</dbReference>
<keyword evidence="10" id="KW-1185">Reference proteome</keyword>
<feature type="transmembrane region" description="Helical" evidence="7">
    <location>
        <begin position="12"/>
        <end position="36"/>
    </location>
</feature>
<feature type="transmembrane region" description="Helical" evidence="7">
    <location>
        <begin position="236"/>
        <end position="264"/>
    </location>
</feature>
<keyword evidence="6 7" id="KW-0472">Membrane</keyword>
<evidence type="ECO:0000259" key="8">
    <source>
        <dbReference type="PROSITE" id="PS50928"/>
    </source>
</evidence>
<comment type="similarity">
    <text evidence="7">Belongs to the binding-protein-dependent transport system permease family.</text>
</comment>
<dbReference type="PANTHER" id="PTHR43163">
    <property type="entry name" value="DIPEPTIDE TRANSPORT SYSTEM PERMEASE PROTEIN DPPB-RELATED"/>
    <property type="match status" value="1"/>
</dbReference>
<dbReference type="Proteomes" id="UP001432360">
    <property type="component" value="Plasmid pSchITTGS70b"/>
</dbReference>
<feature type="transmembrane region" description="Helical" evidence="7">
    <location>
        <begin position="108"/>
        <end position="131"/>
    </location>
</feature>
<dbReference type="InterPro" id="IPR035906">
    <property type="entry name" value="MetI-like_sf"/>
</dbReference>
<evidence type="ECO:0000256" key="2">
    <source>
        <dbReference type="ARBA" id="ARBA00022448"/>
    </source>
</evidence>
<organism evidence="9 10">
    <name type="scientific">Sinorhizobium chiapasense</name>
    <dbReference type="NCBI Taxonomy" id="501572"/>
    <lineage>
        <taxon>Bacteria</taxon>
        <taxon>Pseudomonadati</taxon>
        <taxon>Pseudomonadota</taxon>
        <taxon>Alphaproteobacteria</taxon>
        <taxon>Hyphomicrobiales</taxon>
        <taxon>Rhizobiaceae</taxon>
        <taxon>Sinorhizobium/Ensifer group</taxon>
        <taxon>Sinorhizobium</taxon>
    </lineage>
</organism>
<evidence type="ECO:0000256" key="7">
    <source>
        <dbReference type="RuleBase" id="RU363032"/>
    </source>
</evidence>
<dbReference type="Gene3D" id="1.10.3720.10">
    <property type="entry name" value="MetI-like"/>
    <property type="match status" value="1"/>
</dbReference>
<feature type="transmembrane region" description="Helical" evidence="7">
    <location>
        <begin position="151"/>
        <end position="170"/>
    </location>
</feature>
<accession>A0ABZ2BIP1</accession>
<proteinExistence type="inferred from homology"/>
<dbReference type="PANTHER" id="PTHR43163:SF6">
    <property type="entry name" value="DIPEPTIDE TRANSPORT SYSTEM PERMEASE PROTEIN DPPB-RELATED"/>
    <property type="match status" value="1"/>
</dbReference>
<reference evidence="9" key="1">
    <citation type="submission" date="2023-08" db="EMBL/GenBank/DDBJ databases">
        <title>Complete genome sequence of Sinorhizobium chiapanecum ITTG S70 isolated from Acaciella angustissima nodules in Chiapas-Mexico.</title>
        <authorList>
            <person name="Rincon-Rosales R."/>
            <person name="Rogel M.A."/>
            <person name="Rincon-Medina C.I."/>
            <person name="Guerrero G."/>
            <person name="Manzano-Gomez L.A."/>
            <person name="Lopez-Lopez A."/>
            <person name="Rincon Molina F.A."/>
            <person name="Martinez-Romero E."/>
        </authorList>
    </citation>
    <scope>NUCLEOTIDE SEQUENCE</scope>
    <source>
        <strain evidence="9">ITTG S70</strain>
        <plasmid evidence="9">pSchITTGS70b</plasmid>
    </source>
</reference>